<dbReference type="AlphaFoldDB" id="X1KAA8"/>
<accession>X1KAA8</accession>
<gene>
    <name evidence="1" type="ORF">S03H2_64488</name>
</gene>
<sequence length="200" mass="22142">MNRHLILGTLLAVALVGWVAGGAQAQDDPSSYMVLVSATPIVYEGTPAWEYWYDVSSNGLGSASQIRMGGFDATQLLNPLNQRWDSSAAYGWGESQWGEFPSIGDGDPEGTDQWVLTGNVGAMLNPIHSPSEYMNLNAFFYVPSIDSNNELQYWYGSMDRYKTGLYMTIRLVHPWAPGEINYSICTDCWDKERVPIIGPA</sequence>
<name>X1KAA8_9ZZZZ</name>
<organism evidence="1">
    <name type="scientific">marine sediment metagenome</name>
    <dbReference type="NCBI Taxonomy" id="412755"/>
    <lineage>
        <taxon>unclassified sequences</taxon>
        <taxon>metagenomes</taxon>
        <taxon>ecological metagenomes</taxon>
    </lineage>
</organism>
<feature type="non-terminal residue" evidence="1">
    <location>
        <position position="200"/>
    </location>
</feature>
<proteinExistence type="predicted"/>
<dbReference type="EMBL" id="BARU01041895">
    <property type="protein sequence ID" value="GAH78993.1"/>
    <property type="molecule type" value="Genomic_DNA"/>
</dbReference>
<protein>
    <submittedName>
        <fullName evidence="1">Uncharacterized protein</fullName>
    </submittedName>
</protein>
<comment type="caution">
    <text evidence="1">The sequence shown here is derived from an EMBL/GenBank/DDBJ whole genome shotgun (WGS) entry which is preliminary data.</text>
</comment>
<evidence type="ECO:0000313" key="1">
    <source>
        <dbReference type="EMBL" id="GAH78993.1"/>
    </source>
</evidence>
<reference evidence="1" key="1">
    <citation type="journal article" date="2014" name="Front. Microbiol.">
        <title>High frequency of phylogenetically diverse reductive dehalogenase-homologous genes in deep subseafloor sedimentary metagenomes.</title>
        <authorList>
            <person name="Kawai M."/>
            <person name="Futagami T."/>
            <person name="Toyoda A."/>
            <person name="Takaki Y."/>
            <person name="Nishi S."/>
            <person name="Hori S."/>
            <person name="Arai W."/>
            <person name="Tsubouchi T."/>
            <person name="Morono Y."/>
            <person name="Uchiyama I."/>
            <person name="Ito T."/>
            <person name="Fujiyama A."/>
            <person name="Inagaki F."/>
            <person name="Takami H."/>
        </authorList>
    </citation>
    <scope>NUCLEOTIDE SEQUENCE</scope>
    <source>
        <strain evidence="1">Expedition CK06-06</strain>
    </source>
</reference>